<gene>
    <name evidence="1" type="ORF">SAMN06296036_1396</name>
</gene>
<dbReference type="STRING" id="1513793.SAMN06296036_1396"/>
<sequence>MRPLIATIIAIVTLLSQIGAAKALVQSCRCAEALESGRTLSCHHIADQDRESDEIVEGARWYQCTCFKASALSTLSSYLAPDSIILDEYLTFSSFSNWPALLAPHNIYKLLELPPPRL</sequence>
<dbReference type="AlphaFoldDB" id="A0A1Y6CQD5"/>
<dbReference type="EMBL" id="FWZT01000039">
    <property type="protein sequence ID" value="SMF82017.1"/>
    <property type="molecule type" value="Genomic_DNA"/>
</dbReference>
<protein>
    <submittedName>
        <fullName evidence="1">Uncharacterized protein</fullName>
    </submittedName>
</protein>
<keyword evidence="2" id="KW-1185">Reference proteome</keyword>
<reference evidence="2" key="1">
    <citation type="submission" date="2017-04" db="EMBL/GenBank/DDBJ databases">
        <authorList>
            <person name="Varghese N."/>
            <person name="Submissions S."/>
        </authorList>
    </citation>
    <scope>NUCLEOTIDE SEQUENCE [LARGE SCALE GENOMIC DNA]</scope>
    <source>
        <strain evidence="2">RKEM611</strain>
    </source>
</reference>
<proteinExistence type="predicted"/>
<dbReference type="Proteomes" id="UP000192907">
    <property type="component" value="Unassembled WGS sequence"/>
</dbReference>
<name>A0A1Y6CQD5_9BACT</name>
<evidence type="ECO:0000313" key="1">
    <source>
        <dbReference type="EMBL" id="SMF82017.1"/>
    </source>
</evidence>
<dbReference type="RefSeq" id="WP_132325998.1">
    <property type="nucleotide sequence ID" value="NZ_FWZT01000039.1"/>
</dbReference>
<accession>A0A1Y6CQD5</accession>
<organism evidence="1 2">
    <name type="scientific">Pseudobacteriovorax antillogorgiicola</name>
    <dbReference type="NCBI Taxonomy" id="1513793"/>
    <lineage>
        <taxon>Bacteria</taxon>
        <taxon>Pseudomonadati</taxon>
        <taxon>Bdellovibrionota</taxon>
        <taxon>Oligoflexia</taxon>
        <taxon>Oligoflexales</taxon>
        <taxon>Pseudobacteriovoracaceae</taxon>
        <taxon>Pseudobacteriovorax</taxon>
    </lineage>
</organism>
<evidence type="ECO:0000313" key="2">
    <source>
        <dbReference type="Proteomes" id="UP000192907"/>
    </source>
</evidence>